<feature type="transmembrane region" description="Helical" evidence="1">
    <location>
        <begin position="121"/>
        <end position="142"/>
    </location>
</feature>
<feature type="transmembrane region" description="Helical" evidence="1">
    <location>
        <begin position="163"/>
        <end position="187"/>
    </location>
</feature>
<proteinExistence type="predicted"/>
<evidence type="ECO:0000313" key="2">
    <source>
        <dbReference type="EMBL" id="MCP3735395.1"/>
    </source>
</evidence>
<gene>
    <name evidence="2" type="ORF">M9979_10995</name>
</gene>
<dbReference type="Proteomes" id="UP001139486">
    <property type="component" value="Unassembled WGS sequence"/>
</dbReference>
<keyword evidence="1" id="KW-0812">Transmembrane</keyword>
<name>A0A9X2HYZ3_9SPHN</name>
<protein>
    <submittedName>
        <fullName evidence="2">Uncharacterized protein</fullName>
    </submittedName>
</protein>
<feature type="transmembrane region" description="Helical" evidence="1">
    <location>
        <begin position="91"/>
        <end position="109"/>
    </location>
</feature>
<sequence length="210" mass="21105">MSYPLRPAPSPVLPMAALAAAALLAGLLPGGRWSDMLALLASVAALCAAHERRTRDMLIAAGLSVGLAPVGLLLAPLCAGLAIRQRGARHMPVAVLAAALVAFALPWSAPLATLPNLATLAGTWPASLGLIVAFGAGIAAWIGARASILPPGALFAEARLATLMLAAFVPLPVGAIGFIVMIVALPLPAAPCLRAANDNAAYRRIVGLAA</sequence>
<organism evidence="2 3">
    <name type="scientific">Sphingomonas liriopis</name>
    <dbReference type="NCBI Taxonomy" id="2949094"/>
    <lineage>
        <taxon>Bacteria</taxon>
        <taxon>Pseudomonadati</taxon>
        <taxon>Pseudomonadota</taxon>
        <taxon>Alphaproteobacteria</taxon>
        <taxon>Sphingomonadales</taxon>
        <taxon>Sphingomonadaceae</taxon>
        <taxon>Sphingomonas</taxon>
    </lineage>
</organism>
<keyword evidence="1" id="KW-1133">Transmembrane helix</keyword>
<keyword evidence="3" id="KW-1185">Reference proteome</keyword>
<evidence type="ECO:0000313" key="3">
    <source>
        <dbReference type="Proteomes" id="UP001139486"/>
    </source>
</evidence>
<dbReference type="EMBL" id="JAMLDY010000012">
    <property type="protein sequence ID" value="MCP3735395.1"/>
    <property type="molecule type" value="Genomic_DNA"/>
</dbReference>
<comment type="caution">
    <text evidence="2">The sequence shown here is derived from an EMBL/GenBank/DDBJ whole genome shotgun (WGS) entry which is preliminary data.</text>
</comment>
<dbReference type="RefSeq" id="WP_254289408.1">
    <property type="nucleotide sequence ID" value="NZ_JAMLDY010000012.1"/>
</dbReference>
<dbReference type="AlphaFoldDB" id="A0A9X2HYZ3"/>
<feature type="transmembrane region" description="Helical" evidence="1">
    <location>
        <begin position="57"/>
        <end position="79"/>
    </location>
</feature>
<keyword evidence="1" id="KW-0472">Membrane</keyword>
<reference evidence="2" key="1">
    <citation type="submission" date="2022-05" db="EMBL/GenBank/DDBJ databases">
        <title>Sphingomonas sp. strain RP10 Genome sequencing and assembly.</title>
        <authorList>
            <person name="Kim I."/>
        </authorList>
    </citation>
    <scope>NUCLEOTIDE SEQUENCE</scope>
    <source>
        <strain evidence="2">RP10</strain>
    </source>
</reference>
<accession>A0A9X2HYZ3</accession>
<evidence type="ECO:0000256" key="1">
    <source>
        <dbReference type="SAM" id="Phobius"/>
    </source>
</evidence>